<name>A0ACB9JPD3_9ASTR</name>
<protein>
    <submittedName>
        <fullName evidence="1">Uncharacterized protein</fullName>
    </submittedName>
</protein>
<evidence type="ECO:0000313" key="1">
    <source>
        <dbReference type="EMBL" id="KAI3821755.1"/>
    </source>
</evidence>
<dbReference type="Proteomes" id="UP001056120">
    <property type="component" value="Linkage Group LG03"/>
</dbReference>
<proteinExistence type="predicted"/>
<gene>
    <name evidence="1" type="ORF">L1987_09327</name>
</gene>
<sequence length="95" mass="10593">MLYSIQEAGTLKFRMYPRFLQHIFDTNIPNLIHDSPTLVPSHLTDKVFANMSCEHVDESSKDGDTNEGDGYDTQDIADGASPHSERSPNDAEIPV</sequence>
<evidence type="ECO:0000313" key="2">
    <source>
        <dbReference type="Proteomes" id="UP001056120"/>
    </source>
</evidence>
<reference evidence="2" key="1">
    <citation type="journal article" date="2022" name="Mol. Ecol. Resour.">
        <title>The genomes of chicory, endive, great burdock and yacon provide insights into Asteraceae palaeo-polyploidization history and plant inulin production.</title>
        <authorList>
            <person name="Fan W."/>
            <person name="Wang S."/>
            <person name="Wang H."/>
            <person name="Wang A."/>
            <person name="Jiang F."/>
            <person name="Liu H."/>
            <person name="Zhao H."/>
            <person name="Xu D."/>
            <person name="Zhang Y."/>
        </authorList>
    </citation>
    <scope>NUCLEOTIDE SEQUENCE [LARGE SCALE GENOMIC DNA]</scope>
    <source>
        <strain evidence="2">cv. Yunnan</strain>
    </source>
</reference>
<organism evidence="1 2">
    <name type="scientific">Smallanthus sonchifolius</name>
    <dbReference type="NCBI Taxonomy" id="185202"/>
    <lineage>
        <taxon>Eukaryota</taxon>
        <taxon>Viridiplantae</taxon>
        <taxon>Streptophyta</taxon>
        <taxon>Embryophyta</taxon>
        <taxon>Tracheophyta</taxon>
        <taxon>Spermatophyta</taxon>
        <taxon>Magnoliopsida</taxon>
        <taxon>eudicotyledons</taxon>
        <taxon>Gunneridae</taxon>
        <taxon>Pentapetalae</taxon>
        <taxon>asterids</taxon>
        <taxon>campanulids</taxon>
        <taxon>Asterales</taxon>
        <taxon>Asteraceae</taxon>
        <taxon>Asteroideae</taxon>
        <taxon>Heliantheae alliance</taxon>
        <taxon>Millerieae</taxon>
        <taxon>Smallanthus</taxon>
    </lineage>
</organism>
<reference evidence="1 2" key="2">
    <citation type="journal article" date="2022" name="Mol. Ecol. Resour.">
        <title>The genomes of chicory, endive, great burdock and yacon provide insights into Asteraceae paleo-polyploidization history and plant inulin production.</title>
        <authorList>
            <person name="Fan W."/>
            <person name="Wang S."/>
            <person name="Wang H."/>
            <person name="Wang A."/>
            <person name="Jiang F."/>
            <person name="Liu H."/>
            <person name="Zhao H."/>
            <person name="Xu D."/>
            <person name="Zhang Y."/>
        </authorList>
    </citation>
    <scope>NUCLEOTIDE SEQUENCE [LARGE SCALE GENOMIC DNA]</scope>
    <source>
        <strain evidence="2">cv. Yunnan</strain>
        <tissue evidence="1">Leaves</tissue>
    </source>
</reference>
<comment type="caution">
    <text evidence="1">The sequence shown here is derived from an EMBL/GenBank/DDBJ whole genome shotgun (WGS) entry which is preliminary data.</text>
</comment>
<keyword evidence="2" id="KW-1185">Reference proteome</keyword>
<dbReference type="EMBL" id="CM042020">
    <property type="protein sequence ID" value="KAI3821755.1"/>
    <property type="molecule type" value="Genomic_DNA"/>
</dbReference>
<accession>A0ACB9JPD3</accession>